<evidence type="ECO:0000313" key="2">
    <source>
        <dbReference type="Proteomes" id="UP000622552"/>
    </source>
</evidence>
<reference evidence="1" key="1">
    <citation type="submission" date="2020-11" db="EMBL/GenBank/DDBJ databases">
        <title>Sequencing the genomes of 1000 actinobacteria strains.</title>
        <authorList>
            <person name="Klenk H.-P."/>
        </authorList>
    </citation>
    <scope>NUCLEOTIDE SEQUENCE</scope>
    <source>
        <strain evidence="1">DSM 45356</strain>
    </source>
</reference>
<gene>
    <name evidence="1" type="ORF">IW245_003522</name>
</gene>
<sequence length="60" mass="6551">MSTHPAGEMRFRDAPTAGARLRLLAGKAVSSLNVDGTFETSMSYRTCIGAPDTLDEDLWY</sequence>
<comment type="caution">
    <text evidence="1">The sequence shown here is derived from an EMBL/GenBank/DDBJ whole genome shotgun (WGS) entry which is preliminary data.</text>
</comment>
<keyword evidence="2" id="KW-1185">Reference proteome</keyword>
<name>A0A8J7GBE0_9ACTN</name>
<protein>
    <submittedName>
        <fullName evidence="1">Uncharacterized protein</fullName>
    </submittedName>
</protein>
<dbReference type="EMBL" id="JADOUF010000001">
    <property type="protein sequence ID" value="MBG6137328.1"/>
    <property type="molecule type" value="Genomic_DNA"/>
</dbReference>
<dbReference type="AlphaFoldDB" id="A0A8J7GBE0"/>
<accession>A0A8J7GBE0</accession>
<dbReference type="Proteomes" id="UP000622552">
    <property type="component" value="Unassembled WGS sequence"/>
</dbReference>
<evidence type="ECO:0000313" key="1">
    <source>
        <dbReference type="EMBL" id="MBG6137328.1"/>
    </source>
</evidence>
<proteinExistence type="predicted"/>
<dbReference type="RefSeq" id="WP_197004208.1">
    <property type="nucleotide sequence ID" value="NZ_BONS01000020.1"/>
</dbReference>
<organism evidence="1 2">
    <name type="scientific">Longispora fulva</name>
    <dbReference type="NCBI Taxonomy" id="619741"/>
    <lineage>
        <taxon>Bacteria</taxon>
        <taxon>Bacillati</taxon>
        <taxon>Actinomycetota</taxon>
        <taxon>Actinomycetes</taxon>
        <taxon>Micromonosporales</taxon>
        <taxon>Micromonosporaceae</taxon>
        <taxon>Longispora</taxon>
    </lineage>
</organism>